<dbReference type="Gene3D" id="1.10.10.10">
    <property type="entry name" value="Winged helix-like DNA-binding domain superfamily/Winged helix DNA-binding domain"/>
    <property type="match status" value="1"/>
</dbReference>
<dbReference type="InterPro" id="IPR027417">
    <property type="entry name" value="P-loop_NTPase"/>
</dbReference>
<keyword evidence="1" id="KW-0547">Nucleotide-binding</keyword>
<organism evidence="4 5">
    <name type="scientific">Mycobacterium deserti</name>
    <dbReference type="NCBI Taxonomy" id="2978347"/>
    <lineage>
        <taxon>Bacteria</taxon>
        <taxon>Bacillati</taxon>
        <taxon>Actinomycetota</taxon>
        <taxon>Actinomycetes</taxon>
        <taxon>Mycobacteriales</taxon>
        <taxon>Mycobacteriaceae</taxon>
        <taxon>Mycobacterium</taxon>
    </lineage>
</organism>
<dbReference type="InterPro" id="IPR016032">
    <property type="entry name" value="Sig_transdc_resp-reg_C-effctor"/>
</dbReference>
<dbReference type="SUPFAM" id="SSF48452">
    <property type="entry name" value="TPR-like"/>
    <property type="match status" value="1"/>
</dbReference>
<evidence type="ECO:0000259" key="3">
    <source>
        <dbReference type="PROSITE" id="PS50043"/>
    </source>
</evidence>
<dbReference type="EMBL" id="JAODWD010000007">
    <property type="protein sequence ID" value="MCT7661833.1"/>
    <property type="molecule type" value="Genomic_DNA"/>
</dbReference>
<dbReference type="Gene3D" id="3.40.50.300">
    <property type="entry name" value="P-loop containing nucleotide triphosphate hydrolases"/>
    <property type="match status" value="1"/>
</dbReference>
<proteinExistence type="predicted"/>
<dbReference type="SMART" id="SM00421">
    <property type="entry name" value="HTH_LUXR"/>
    <property type="match status" value="1"/>
</dbReference>
<dbReference type="PANTHER" id="PTHR16305:SF35">
    <property type="entry name" value="TRANSCRIPTIONAL ACTIVATOR DOMAIN"/>
    <property type="match status" value="1"/>
</dbReference>
<dbReference type="InterPro" id="IPR036388">
    <property type="entry name" value="WH-like_DNA-bd_sf"/>
</dbReference>
<dbReference type="InterPro" id="IPR041664">
    <property type="entry name" value="AAA_16"/>
</dbReference>
<feature type="domain" description="HTH luxR-type" evidence="3">
    <location>
        <begin position="853"/>
        <end position="918"/>
    </location>
</feature>
<dbReference type="SUPFAM" id="SSF52540">
    <property type="entry name" value="P-loop containing nucleoside triphosphate hydrolases"/>
    <property type="match status" value="1"/>
</dbReference>
<evidence type="ECO:0000313" key="5">
    <source>
        <dbReference type="Proteomes" id="UP001206639"/>
    </source>
</evidence>
<evidence type="ECO:0000256" key="2">
    <source>
        <dbReference type="ARBA" id="ARBA00022840"/>
    </source>
</evidence>
<dbReference type="PRINTS" id="PR00038">
    <property type="entry name" value="HTHLUXR"/>
</dbReference>
<evidence type="ECO:0000313" key="4">
    <source>
        <dbReference type="EMBL" id="MCT7661833.1"/>
    </source>
</evidence>
<dbReference type="RefSeq" id="WP_260995910.1">
    <property type="nucleotide sequence ID" value="NZ_JAODWD010000007.1"/>
</dbReference>
<sequence length="919" mass="98499">MPTRVVSRRAESAAIENLLASVSSGPSALTVEGEAGIGKTTLWLAALERARELGFRVLSTRAAPTESALAYSSLAGLLEAVDEAVLADLPPPQRLAVGRVLSRVGVDGPVTDQRAAAAGFVSVVERLAEASPVFVGIDDLQWLDSPSALVVSSAARRLTGPVAFLATVRTGPNNHHFEPGLELRRPDALNRIRVGPLSVGALHAVLTERVGRSFSRPKMTRIFDVSGGNPFYAIEIARSMDEQGADGEASLPTSLAALVRARIGALSVSAREVLLAAACLADPTVEAIAQANNADAERILAVLEDAENKGIVEIRGHRVRFSHPLLTRGVYSDTTAARRRAMHRRLAAVAEEPELKARHLALAAATGDQHTLSALDTAAELARKRGAPAAAAELLGLAIGLGGDTPQRRIRSAAYHFNAGDTERARVLLLDTIERLEPATLRAEASSLLGFVHLFDDGFAEAVDVLTRALDEAGGDLALRTRLLITLSYARYNAGRFGAATGSIEDAVAHAERLGQPHPLSQALSMRATLWFLRGDGLDTASLARAVDLDDQDADIPMAFRPRMQNAMLLGWTGQLDRAHHELASIRRRCMERGEENELMFVAVHTVLVAIWRGNFTDAALIAEDTMERALQLGGDVPMFVAMTIRAALAAYAGQENQARRATSEALAASQRCSASLLVVWTITTLGFLEVSLGNYDAALGAVAPLLSNLDAAPRATEIPAASFVPDAVESLVALGRLADAEPLVSLLEQNGARLDRAWMLAVGARCRAMLLAAYGDVDAAYEVVQTAMIHHARLPMPFERARTQLLVGQIQRRQRKREAASATLREALAAFEELATPLWADRARSELKRASGVRTQAELTASEQRVAELAASGVTNREMAAVLFISPKTVEANLSRIYRKLNIRSRAELGRIMERADG</sequence>
<dbReference type="SUPFAM" id="SSF46894">
    <property type="entry name" value="C-terminal effector domain of the bipartite response regulators"/>
    <property type="match status" value="1"/>
</dbReference>
<dbReference type="PANTHER" id="PTHR16305">
    <property type="entry name" value="TESTICULAR SOLUBLE ADENYLYL CYCLASE"/>
    <property type="match status" value="1"/>
</dbReference>
<reference evidence="5" key="1">
    <citation type="submission" date="2023-07" db="EMBL/GenBank/DDBJ databases">
        <authorList>
            <person name="Deng Y."/>
            <person name="Zhang Y.-Q."/>
        </authorList>
    </citation>
    <scope>NUCLEOTIDE SEQUENCE [LARGE SCALE GENOMIC DNA]</scope>
    <source>
        <strain evidence="5">CPCC 205710</strain>
    </source>
</reference>
<keyword evidence="5" id="KW-1185">Reference proteome</keyword>
<dbReference type="Pfam" id="PF00196">
    <property type="entry name" value="GerE"/>
    <property type="match status" value="1"/>
</dbReference>
<dbReference type="InterPro" id="IPR011990">
    <property type="entry name" value="TPR-like_helical_dom_sf"/>
</dbReference>
<comment type="caution">
    <text evidence="4">The sequence shown here is derived from an EMBL/GenBank/DDBJ whole genome shotgun (WGS) entry which is preliminary data.</text>
</comment>
<evidence type="ECO:0000256" key="1">
    <source>
        <dbReference type="ARBA" id="ARBA00022741"/>
    </source>
</evidence>
<dbReference type="Pfam" id="PF13191">
    <property type="entry name" value="AAA_16"/>
    <property type="match status" value="1"/>
</dbReference>
<dbReference type="Proteomes" id="UP001206639">
    <property type="component" value="Unassembled WGS sequence"/>
</dbReference>
<dbReference type="InterPro" id="IPR000792">
    <property type="entry name" value="Tscrpt_reg_LuxR_C"/>
</dbReference>
<name>A0ABT2MHS9_9MYCO</name>
<dbReference type="CDD" id="cd06170">
    <property type="entry name" value="LuxR_C_like"/>
    <property type="match status" value="1"/>
</dbReference>
<protein>
    <submittedName>
        <fullName evidence="4">LuxR C-terminal-related transcriptional regulator</fullName>
    </submittedName>
</protein>
<dbReference type="PROSITE" id="PS50043">
    <property type="entry name" value="HTH_LUXR_2"/>
    <property type="match status" value="1"/>
</dbReference>
<keyword evidence="2" id="KW-0067">ATP-binding</keyword>
<dbReference type="Gene3D" id="1.25.40.10">
    <property type="entry name" value="Tetratricopeptide repeat domain"/>
    <property type="match status" value="1"/>
</dbReference>
<accession>A0ABT2MHS9</accession>
<gene>
    <name evidence="4" type="ORF">N4S67_25895</name>
</gene>